<evidence type="ECO:0008006" key="2">
    <source>
        <dbReference type="Google" id="ProtNLM"/>
    </source>
</evidence>
<gene>
    <name evidence="1" type="ORF">S06H3_06192</name>
</gene>
<dbReference type="GO" id="GO:0008410">
    <property type="term" value="F:CoA-transferase activity"/>
    <property type="evidence" value="ECO:0007669"/>
    <property type="project" value="InterPro"/>
</dbReference>
<sequence>MEVLQEGKGELVGWHDPDEAREWVLKNKSRELRDKTMSAKEAVSKFVHDGDFIASGGFGHVRVSMAIIYEMIRQKRRNLAMAGKTAVHDIDLLVGSGCVNKVEAAYAFGHELRGLSPASRRMVESGQCEVVAETSNAGYQWRWLAAMMGLPFIPSRNLLGTDTGSYSSCKVVKDPFSGKPINLIPAAYPDVAFIHVHRCDVYGNAQIDGTIVEDFELSRCARRLIITTEEIVDSEFIRREPWRTSIPFFVADAVVEAPYGSHPCEMPRMYYFDEDHIAEWLRLSRTPEGTDEYLQKYVFGVDSFEDYLELCGGVKRLNYLKRREFLRE</sequence>
<dbReference type="Gene3D" id="3.30.30.40">
    <property type="match status" value="1"/>
</dbReference>
<accession>X1LB58</accession>
<dbReference type="AlphaFoldDB" id="X1LB58"/>
<reference evidence="1" key="1">
    <citation type="journal article" date="2014" name="Front. Microbiol.">
        <title>High frequency of phylogenetically diverse reductive dehalogenase-homologous genes in deep subseafloor sedimentary metagenomes.</title>
        <authorList>
            <person name="Kawai M."/>
            <person name="Futagami T."/>
            <person name="Toyoda A."/>
            <person name="Takaki Y."/>
            <person name="Nishi S."/>
            <person name="Hori S."/>
            <person name="Arai W."/>
            <person name="Tsubouchi T."/>
            <person name="Morono Y."/>
            <person name="Uchiyama I."/>
            <person name="Ito T."/>
            <person name="Fujiyama A."/>
            <person name="Inagaki F."/>
            <person name="Takami H."/>
        </authorList>
    </citation>
    <scope>NUCLEOTIDE SEQUENCE</scope>
    <source>
        <strain evidence="1">Expedition CK06-06</strain>
    </source>
</reference>
<evidence type="ECO:0000313" key="1">
    <source>
        <dbReference type="EMBL" id="GAH91368.1"/>
    </source>
</evidence>
<feature type="non-terminal residue" evidence="1">
    <location>
        <position position="328"/>
    </location>
</feature>
<dbReference type="EMBL" id="BARV01002381">
    <property type="protein sequence ID" value="GAH91368.1"/>
    <property type="molecule type" value="Genomic_DNA"/>
</dbReference>
<dbReference type="Gene3D" id="3.40.1080.10">
    <property type="entry name" value="Glutaconate Coenzyme A-transferase"/>
    <property type="match status" value="1"/>
</dbReference>
<dbReference type="InterPro" id="IPR004165">
    <property type="entry name" value="CoA_trans_fam_I"/>
</dbReference>
<dbReference type="Pfam" id="PF01144">
    <property type="entry name" value="CoA_trans"/>
    <property type="match status" value="1"/>
</dbReference>
<comment type="caution">
    <text evidence="1">The sequence shown here is derived from an EMBL/GenBank/DDBJ whole genome shotgun (WGS) entry which is preliminary data.</text>
</comment>
<dbReference type="SUPFAM" id="SSF100950">
    <property type="entry name" value="NagB/RpiA/CoA transferase-like"/>
    <property type="match status" value="1"/>
</dbReference>
<organism evidence="1">
    <name type="scientific">marine sediment metagenome</name>
    <dbReference type="NCBI Taxonomy" id="412755"/>
    <lineage>
        <taxon>unclassified sequences</taxon>
        <taxon>metagenomes</taxon>
        <taxon>ecological metagenomes</taxon>
    </lineage>
</organism>
<proteinExistence type="predicted"/>
<dbReference type="InterPro" id="IPR037171">
    <property type="entry name" value="NagB/RpiA_transferase-like"/>
</dbReference>
<protein>
    <recommendedName>
        <fullName evidence="2">CoA transferase subunit A</fullName>
    </recommendedName>
</protein>
<name>X1LB58_9ZZZZ</name>
<dbReference type="SMART" id="SM00882">
    <property type="entry name" value="CoA_trans"/>
    <property type="match status" value="1"/>
</dbReference>